<feature type="compositionally biased region" description="Basic and acidic residues" evidence="1">
    <location>
        <begin position="12"/>
        <end position="23"/>
    </location>
</feature>
<feature type="non-terminal residue" evidence="2">
    <location>
        <position position="1"/>
    </location>
</feature>
<evidence type="ECO:0000313" key="2">
    <source>
        <dbReference type="EMBL" id="JAT44703.1"/>
    </source>
</evidence>
<feature type="compositionally biased region" description="Basic residues" evidence="1">
    <location>
        <begin position="1"/>
        <end position="11"/>
    </location>
</feature>
<feature type="non-terminal residue" evidence="2">
    <location>
        <position position="206"/>
    </location>
</feature>
<protein>
    <submittedName>
        <fullName evidence="2">Uncharacterized protein</fullName>
    </submittedName>
</protein>
<feature type="region of interest" description="Disordered" evidence="1">
    <location>
        <begin position="1"/>
        <end position="64"/>
    </location>
</feature>
<gene>
    <name evidence="2" type="ORF">g.87877</name>
</gene>
<dbReference type="AlphaFoldDB" id="A0A1D1XQP1"/>
<dbReference type="EMBL" id="GDJX01023233">
    <property type="protein sequence ID" value="JAT44703.1"/>
    <property type="molecule type" value="Transcribed_RNA"/>
</dbReference>
<name>A0A1D1XQP1_9ARAE</name>
<sequence>HHHHHQHHQHHHPLERTHSDNPHKLSFHHTGAAHPHLSAPSPHAFYRPPAASELPDPQSGGFRRVRSDGNLRDMAAAAEAAHDDLRRINHVPLPMRSGSRRPSSHLESIPSFSYYGSGMMGVAEEEEEVGGKDGIERSVTIGETIEGEFSFSGDKGNAATNAGQGAGAPSPLFLAMGLGLEAGDGAAGLIVGFEDGAGGGGGGGDP</sequence>
<reference evidence="2" key="1">
    <citation type="submission" date="2015-07" db="EMBL/GenBank/DDBJ databases">
        <title>Transcriptome Assembly of Anthurium amnicola.</title>
        <authorList>
            <person name="Suzuki J."/>
        </authorList>
    </citation>
    <scope>NUCLEOTIDE SEQUENCE</scope>
</reference>
<accession>A0A1D1XQP1</accession>
<evidence type="ECO:0000256" key="1">
    <source>
        <dbReference type="SAM" id="MobiDB-lite"/>
    </source>
</evidence>
<organism evidence="2">
    <name type="scientific">Anthurium amnicola</name>
    <dbReference type="NCBI Taxonomy" id="1678845"/>
    <lineage>
        <taxon>Eukaryota</taxon>
        <taxon>Viridiplantae</taxon>
        <taxon>Streptophyta</taxon>
        <taxon>Embryophyta</taxon>
        <taxon>Tracheophyta</taxon>
        <taxon>Spermatophyta</taxon>
        <taxon>Magnoliopsida</taxon>
        <taxon>Liliopsida</taxon>
        <taxon>Araceae</taxon>
        <taxon>Pothoideae</taxon>
        <taxon>Potheae</taxon>
        <taxon>Anthurium</taxon>
    </lineage>
</organism>
<proteinExistence type="predicted"/>